<gene>
    <name evidence="2" type="ORF">Nepgr_028305</name>
</gene>
<reference evidence="2" key="1">
    <citation type="submission" date="2023-05" db="EMBL/GenBank/DDBJ databases">
        <title>Nepenthes gracilis genome sequencing.</title>
        <authorList>
            <person name="Fukushima K."/>
        </authorList>
    </citation>
    <scope>NUCLEOTIDE SEQUENCE</scope>
    <source>
        <strain evidence="2">SING2019-196</strain>
    </source>
</reference>
<feature type="compositionally biased region" description="Polar residues" evidence="1">
    <location>
        <begin position="58"/>
        <end position="73"/>
    </location>
</feature>
<dbReference type="PANTHER" id="PTHR33356">
    <property type="entry name" value="TIP41-LIKE PROTEIN"/>
    <property type="match status" value="1"/>
</dbReference>
<evidence type="ECO:0000256" key="1">
    <source>
        <dbReference type="SAM" id="MobiDB-lite"/>
    </source>
</evidence>
<feature type="region of interest" description="Disordered" evidence="1">
    <location>
        <begin position="345"/>
        <end position="380"/>
    </location>
</feature>
<accession>A0AAD3TDF3</accession>
<dbReference type="EMBL" id="BSYO01000031">
    <property type="protein sequence ID" value="GMH26462.1"/>
    <property type="molecule type" value="Genomic_DNA"/>
</dbReference>
<feature type="compositionally biased region" description="Basic residues" evidence="1">
    <location>
        <begin position="223"/>
        <end position="232"/>
    </location>
</feature>
<dbReference type="AlphaFoldDB" id="A0AAD3TDF3"/>
<feature type="region of interest" description="Disordered" evidence="1">
    <location>
        <begin position="125"/>
        <end position="151"/>
    </location>
</feature>
<sequence length="380" mass="40762">MANDLDDAEFWLPSQILTDDDILMDFAGNGDPQQKDGFNGYDEFASTVSGLGFLGPFSDQSSPVESVTGSTEAGSDEEDYIGLTRQMARSTLEQDSITNSEGWVSSGSPQSPVCTVGGGVCACNHQPSSRGNRNDLSSPRPRANVRKNKDAASDLTCAAAGEVGRVRVRSEQPQGKGTGFFDSSRAILYSPAKPIQISSPLPTNSDNSATAYSAALYSKASRRLKQGVRRGQKWQTTHQISQRSRATRDDINGEYARNSSSLPSWLPLGHQNKHSRLQPPHPGTVVRTVFSGTPRTERETVGTGVFLPRPTVLRPAAAACSAVLVPGKVVQALNNIDAAMLSRKRSTDPDGAMRILNVGNGFQPQRRSSRPPQAANDCDV</sequence>
<keyword evidence="3" id="KW-1185">Reference proteome</keyword>
<protein>
    <submittedName>
        <fullName evidence="2">Uncharacterized protein</fullName>
    </submittedName>
</protein>
<proteinExistence type="predicted"/>
<comment type="caution">
    <text evidence="2">The sequence shown here is derived from an EMBL/GenBank/DDBJ whole genome shotgun (WGS) entry which is preliminary data.</text>
</comment>
<feature type="compositionally biased region" description="Polar residues" evidence="1">
    <location>
        <begin position="233"/>
        <end position="244"/>
    </location>
</feature>
<evidence type="ECO:0000313" key="2">
    <source>
        <dbReference type="EMBL" id="GMH26462.1"/>
    </source>
</evidence>
<feature type="region of interest" description="Disordered" evidence="1">
    <location>
        <begin position="57"/>
        <end position="76"/>
    </location>
</feature>
<feature type="compositionally biased region" description="Polar residues" evidence="1">
    <location>
        <begin position="125"/>
        <end position="137"/>
    </location>
</feature>
<organism evidence="2 3">
    <name type="scientific">Nepenthes gracilis</name>
    <name type="common">Slender pitcher plant</name>
    <dbReference type="NCBI Taxonomy" id="150966"/>
    <lineage>
        <taxon>Eukaryota</taxon>
        <taxon>Viridiplantae</taxon>
        <taxon>Streptophyta</taxon>
        <taxon>Embryophyta</taxon>
        <taxon>Tracheophyta</taxon>
        <taxon>Spermatophyta</taxon>
        <taxon>Magnoliopsida</taxon>
        <taxon>eudicotyledons</taxon>
        <taxon>Gunneridae</taxon>
        <taxon>Pentapetalae</taxon>
        <taxon>Caryophyllales</taxon>
        <taxon>Nepenthaceae</taxon>
        <taxon>Nepenthes</taxon>
    </lineage>
</organism>
<evidence type="ECO:0000313" key="3">
    <source>
        <dbReference type="Proteomes" id="UP001279734"/>
    </source>
</evidence>
<name>A0AAD3TDF3_NEPGR</name>
<feature type="region of interest" description="Disordered" evidence="1">
    <location>
        <begin position="223"/>
        <end position="283"/>
    </location>
</feature>
<dbReference type="Proteomes" id="UP001279734">
    <property type="component" value="Unassembled WGS sequence"/>
</dbReference>
<dbReference type="PANTHER" id="PTHR33356:SF5">
    <property type="entry name" value="TIP41-LIKE PROTEIN"/>
    <property type="match status" value="1"/>
</dbReference>